<feature type="region of interest" description="Disordered" evidence="2">
    <location>
        <begin position="656"/>
        <end position="771"/>
    </location>
</feature>
<evidence type="ECO:0000256" key="1">
    <source>
        <dbReference type="ARBA" id="ARBA00022553"/>
    </source>
</evidence>
<feature type="compositionally biased region" description="Polar residues" evidence="2">
    <location>
        <begin position="1292"/>
        <end position="1301"/>
    </location>
</feature>
<feature type="compositionally biased region" description="Pro residues" evidence="2">
    <location>
        <begin position="1793"/>
        <end position="1802"/>
    </location>
</feature>
<evidence type="ECO:0000256" key="2">
    <source>
        <dbReference type="SAM" id="MobiDB-lite"/>
    </source>
</evidence>
<feature type="region of interest" description="Disordered" evidence="2">
    <location>
        <begin position="395"/>
        <end position="417"/>
    </location>
</feature>
<name>A0ABR4QDW5_9CEST</name>
<feature type="compositionally biased region" description="Basic and acidic residues" evidence="2">
    <location>
        <begin position="132"/>
        <end position="143"/>
    </location>
</feature>
<feature type="compositionally biased region" description="Low complexity" evidence="2">
    <location>
        <begin position="1206"/>
        <end position="1218"/>
    </location>
</feature>
<feature type="region of interest" description="Disordered" evidence="2">
    <location>
        <begin position="832"/>
        <end position="882"/>
    </location>
</feature>
<accession>A0ABR4QDW5</accession>
<feature type="region of interest" description="Disordered" evidence="2">
    <location>
        <begin position="89"/>
        <end position="143"/>
    </location>
</feature>
<feature type="region of interest" description="Disordered" evidence="2">
    <location>
        <begin position="166"/>
        <end position="233"/>
    </location>
</feature>
<feature type="region of interest" description="Disordered" evidence="2">
    <location>
        <begin position="1158"/>
        <end position="1302"/>
    </location>
</feature>
<feature type="compositionally biased region" description="Low complexity" evidence="2">
    <location>
        <begin position="1724"/>
        <end position="1738"/>
    </location>
</feature>
<keyword evidence="5" id="KW-1185">Reference proteome</keyword>
<feature type="compositionally biased region" description="Gly residues" evidence="2">
    <location>
        <begin position="1749"/>
        <end position="1762"/>
    </location>
</feature>
<feature type="domain" description="BAT2 N-terminal" evidence="3">
    <location>
        <begin position="21"/>
        <end position="123"/>
    </location>
</feature>
<dbReference type="Proteomes" id="UP001651158">
    <property type="component" value="Unassembled WGS sequence"/>
</dbReference>
<feature type="compositionally biased region" description="Basic and acidic residues" evidence="2">
    <location>
        <begin position="850"/>
        <end position="863"/>
    </location>
</feature>
<gene>
    <name evidence="4" type="ORF">TcWFU_006982</name>
</gene>
<feature type="compositionally biased region" description="Low complexity" evidence="2">
    <location>
        <begin position="1007"/>
        <end position="1022"/>
    </location>
</feature>
<proteinExistence type="predicted"/>
<evidence type="ECO:0000313" key="4">
    <source>
        <dbReference type="EMBL" id="KAL5107941.1"/>
    </source>
</evidence>
<dbReference type="Pfam" id="PF07001">
    <property type="entry name" value="BAT2_N"/>
    <property type="match status" value="1"/>
</dbReference>
<feature type="compositionally biased region" description="Low complexity" evidence="2">
    <location>
        <begin position="1180"/>
        <end position="1189"/>
    </location>
</feature>
<feature type="region of interest" description="Disordered" evidence="2">
    <location>
        <begin position="1318"/>
        <end position="1339"/>
    </location>
</feature>
<organism evidence="4 5">
    <name type="scientific">Taenia crassiceps</name>
    <dbReference type="NCBI Taxonomy" id="6207"/>
    <lineage>
        <taxon>Eukaryota</taxon>
        <taxon>Metazoa</taxon>
        <taxon>Spiralia</taxon>
        <taxon>Lophotrochozoa</taxon>
        <taxon>Platyhelminthes</taxon>
        <taxon>Cestoda</taxon>
        <taxon>Eucestoda</taxon>
        <taxon>Cyclophyllidea</taxon>
        <taxon>Taeniidae</taxon>
        <taxon>Taenia</taxon>
    </lineage>
</organism>
<feature type="region of interest" description="Disordered" evidence="2">
    <location>
        <begin position="1819"/>
        <end position="1853"/>
    </location>
</feature>
<feature type="region of interest" description="Disordered" evidence="2">
    <location>
        <begin position="1699"/>
        <end position="1806"/>
    </location>
</feature>
<feature type="region of interest" description="Disordered" evidence="2">
    <location>
        <begin position="912"/>
        <end position="1027"/>
    </location>
</feature>
<feature type="compositionally biased region" description="Basic and acidic residues" evidence="2">
    <location>
        <begin position="748"/>
        <end position="758"/>
    </location>
</feature>
<sequence>MIKSVGFSVFALMNTKFSRTDKPKGKFAQSNINLVYRGNASEIQSKPTLRSGGLQLVGKLQGTRRNPPPPPWVPSIKAEMGGQDTKINIVPPGGSGWGTGSSNNTILENSPKSDTKVTSVTSSVLEGVSEPSGKESDDSKRSNYAESFHSTLVKPPQKPFFALRSSKSVSGKPANDGPTDIGRPLTGKTAGPTIPFYQRPSTSSLPNSVPPKDAELAESSVDEKPAETKVVSNEIAAPRTGWAAVTTEEPDFQERINFSDGEEDVSKAPMVEVSNELPKTSIVSVTSWAPSSIQPQPPAQVSYPRAAWDQPNCFNPVSPMQRSFNASFCSPNEGMFAESSTIPGARPDVLPSREVALLSEQLQRTSFTTSEAQVQAQREERTLAFKSAVNRAQMARKKRSDAEIMEPKRKDQSIDSTKSTLTDVSVFSQSIMQSGAAAIAGTSTFSMHGPINHSPQHHTMEPVIAALYNNGFSSLMHSVASGNGHLASQIKSQAHLTGALSPSSWNSGPFSTNSQPPFMHQYPLSNSPKLPSNQGFYFKSDRFAVNTFNQQDSNPIVLLKVPYIHMGMPWGNHRWLVIFPSNLRSLRSRSTPLVLQTWKSGWKISAHPEGSRTAFTPPAPSTIEAFPPQNSHPQPVQQQPHITPLMEVNLSGKWSEKDFDTFPPPVSSRDNYARFKSSRGGPKNANDDRNGGHRYATYSSSGRQSRGPPQRDSMKRSARRALEVDDDRVDDHPVEEPVVAEGGEEQQNDLRRQRRDEIGSGTFPRRQRVRGSNRISKCNRGTLHDYDECKQQNCDFDRQQTCCSYSQRDRWKSGSNGCRNIRQGDRAIEKASTAISVSSRGRKNFPRSGPGDRRYAVQEDVSKPRGHHPNHRRTDENMEATDTTLQNDVDEVDANALSDSEQGTTAVQIMRSDSQQFHSQRPQRGGSNSGRTRRGQHGGSQRQPQRRGRTDRANTRRQNNRRHPDEDDDHDFKGGSSNTNGTSTAVATTTSGDSNTGRGEGRANTESNSSTTSSGQQPNGTSDAVHSCGTNIFAPAAKSRSHAHSITLASDVEVWETASEGFSSSLLGTSPGCSFADCTSASPAAGTAKADDHKNLVAADGDDDCEEGGYSHPLKRAAQRRSTPKITGKIVPLMSINAEAPPSYCDNPSFLDSPLPTVKSLSNDTAPGESTAEVKDAESIAESASISSEDGFMEVRSKSSKKQQKAKLQQKSQKSSVSSDERSSIVKTKNRDLVKSRGQTFVVSKTDQKTSKPSKNDDPSAKDKQRSTSTTASANSSQPSSKHSESAAKKLPNSTMLQPTNAWLKPLQETINEKAAAAALAAQNNTKSKSVSSDAVASSTKAAVSTTVSSYAWSVVVGSRTTATSTSCTPSDSVPVPLMAKANEKIVASKPMQSATSDHPSTVAVAGAPQPLTMPTELESSVITQSRQSKIEEKTSQDESGTQLSDSSGVSAANTSTAAAATSANVCKVRPQKQPTNAVITSSSTAPVAPTSKPELTSFPMTSAYSTPGNTVLINTSQLRRPIGDVGEWLGKTPGVYTTNSSSVFFDGYGSKKIETAPESSLGLTPAATAAAAMYLQQHQQQPFRQTLHPLQQQQPMMGFGLPDLTMRQQNNRMSGTCSQNGMGTDSYFTVSPFGAGNAGQAGAHQPPRNLYPPAPPAQQRGFPSWQHQQHHSQQEAAVMAAAVAGAVAPQAAALWSSNYTPSPPPPPHHHPSYVGVIGADRPSSTSSVSITSRLQSSNASASLYGSGSIRGGSGATPGVGGQPFAQPAPPQPPPQAASMPPPGGLYASSPTHPTPPPPLPFDPNFAYTSGGLANSTSVFSHHSGAAGGPALLPPPHRQSASARSLGDHPHTSHPPVFINASHAPFPAAPAAISVHGLAAPPTAPMTTPGLHF</sequence>
<feature type="compositionally biased region" description="Basic and acidic residues" evidence="2">
    <location>
        <begin position="962"/>
        <end position="973"/>
    </location>
</feature>
<feature type="compositionally biased region" description="Low complexity" evidence="2">
    <location>
        <begin position="1481"/>
        <end position="1492"/>
    </location>
</feature>
<feature type="compositionally biased region" description="Low complexity" evidence="2">
    <location>
        <begin position="1821"/>
        <end position="1831"/>
    </location>
</feature>
<feature type="region of interest" description="Disordered" evidence="2">
    <location>
        <begin position="1391"/>
        <end position="1493"/>
    </location>
</feature>
<feature type="compositionally biased region" description="Basic and acidic residues" evidence="2">
    <location>
        <begin position="400"/>
        <end position="413"/>
    </location>
</feature>
<feature type="region of interest" description="Disordered" evidence="2">
    <location>
        <begin position="606"/>
        <end position="638"/>
    </location>
</feature>
<dbReference type="InterPro" id="IPR009738">
    <property type="entry name" value="BAT2_N"/>
</dbReference>
<reference evidence="4 5" key="1">
    <citation type="journal article" date="2022" name="Front. Cell. Infect. Microbiol.">
        <title>The Genomes of Two Strains of Taenia crassiceps the Animal Model for the Study of Human Cysticercosis.</title>
        <authorList>
            <person name="Bobes R.J."/>
            <person name="Estrada K."/>
            <person name="Rios-Valencia D.G."/>
            <person name="Calderon-Gallegos A."/>
            <person name="de la Torre P."/>
            <person name="Carrero J.C."/>
            <person name="Sanchez-Flores A."/>
            <person name="Laclette J.P."/>
        </authorList>
    </citation>
    <scope>NUCLEOTIDE SEQUENCE [LARGE SCALE GENOMIC DNA]</scope>
    <source>
        <strain evidence="4">WFUcys</strain>
    </source>
</reference>
<keyword evidence="1" id="KW-0597">Phosphoprotein</keyword>
<feature type="compositionally biased region" description="Low complexity" evidence="2">
    <location>
        <begin position="1267"/>
        <end position="1281"/>
    </location>
</feature>
<feature type="compositionally biased region" description="Polar residues" evidence="2">
    <location>
        <begin position="1418"/>
        <end position="1428"/>
    </location>
</feature>
<feature type="compositionally biased region" description="Low complexity" evidence="2">
    <location>
        <begin position="1638"/>
        <end position="1649"/>
    </location>
</feature>
<feature type="compositionally biased region" description="Pro residues" evidence="2">
    <location>
        <begin position="1767"/>
        <end position="1784"/>
    </location>
</feature>
<feature type="compositionally biased region" description="Low complexity" evidence="2">
    <location>
        <begin position="1451"/>
        <end position="1465"/>
    </location>
</feature>
<feature type="compositionally biased region" description="Low complexity" evidence="2">
    <location>
        <begin position="974"/>
        <end position="992"/>
    </location>
</feature>
<feature type="compositionally biased region" description="Basic and acidic residues" evidence="2">
    <location>
        <begin position="1219"/>
        <end position="1235"/>
    </location>
</feature>
<comment type="caution">
    <text evidence="4">The sequence shown here is derived from an EMBL/GenBank/DDBJ whole genome shotgun (WGS) entry which is preliminary data.</text>
</comment>
<feature type="compositionally biased region" description="Polar residues" evidence="2">
    <location>
        <begin position="1391"/>
        <end position="1400"/>
    </location>
</feature>
<dbReference type="EMBL" id="JAKROA010000004">
    <property type="protein sequence ID" value="KAL5107941.1"/>
    <property type="molecule type" value="Genomic_DNA"/>
</dbReference>
<feature type="compositionally biased region" description="Polar residues" evidence="2">
    <location>
        <begin position="912"/>
        <end position="922"/>
    </location>
</feature>
<feature type="compositionally biased region" description="Basic and acidic residues" evidence="2">
    <location>
        <begin position="1246"/>
        <end position="1266"/>
    </location>
</feature>
<feature type="compositionally biased region" description="Polar residues" evidence="2">
    <location>
        <begin position="1438"/>
        <end position="1450"/>
    </location>
</feature>
<feature type="compositionally biased region" description="Polar residues" evidence="2">
    <location>
        <begin position="628"/>
        <end position="638"/>
    </location>
</feature>
<evidence type="ECO:0000259" key="3">
    <source>
        <dbReference type="Pfam" id="PF07001"/>
    </source>
</evidence>
<feature type="compositionally biased region" description="Basic and acidic residues" evidence="2">
    <location>
        <begin position="712"/>
        <end position="735"/>
    </location>
</feature>
<protein>
    <recommendedName>
        <fullName evidence="3">BAT2 N-terminal domain-containing protein</fullName>
    </recommendedName>
</protein>
<evidence type="ECO:0000313" key="5">
    <source>
        <dbReference type="Proteomes" id="UP001651158"/>
    </source>
</evidence>
<feature type="region of interest" description="Disordered" evidence="2">
    <location>
        <begin position="1638"/>
        <end position="1676"/>
    </location>
</feature>